<organism evidence="1 2">
    <name type="scientific">Aspergillus tanneri</name>
    <dbReference type="NCBI Taxonomy" id="1220188"/>
    <lineage>
        <taxon>Eukaryota</taxon>
        <taxon>Fungi</taxon>
        <taxon>Dikarya</taxon>
        <taxon>Ascomycota</taxon>
        <taxon>Pezizomycotina</taxon>
        <taxon>Eurotiomycetes</taxon>
        <taxon>Eurotiomycetidae</taxon>
        <taxon>Eurotiales</taxon>
        <taxon>Aspergillaceae</taxon>
        <taxon>Aspergillus</taxon>
        <taxon>Aspergillus subgen. Circumdati</taxon>
    </lineage>
</organism>
<dbReference type="EMBL" id="QUQM01000009">
    <property type="protein sequence ID" value="KAA8641526.1"/>
    <property type="molecule type" value="Genomic_DNA"/>
</dbReference>
<evidence type="ECO:0000313" key="1">
    <source>
        <dbReference type="EMBL" id="KAA8641526.1"/>
    </source>
</evidence>
<protein>
    <submittedName>
        <fullName evidence="1">Uncharacterized protein</fullName>
    </submittedName>
</protein>
<gene>
    <name evidence="1" type="ORF">ATNIH1004_011662</name>
</gene>
<dbReference type="GeneID" id="54334363"/>
<accession>A0A5M9M7F9</accession>
<proteinExistence type="predicted"/>
<comment type="caution">
    <text evidence="1">The sequence shown here is derived from an EMBL/GenBank/DDBJ whole genome shotgun (WGS) entry which is preliminary data.</text>
</comment>
<evidence type="ECO:0000313" key="2">
    <source>
        <dbReference type="Proteomes" id="UP000324241"/>
    </source>
</evidence>
<dbReference type="Proteomes" id="UP000324241">
    <property type="component" value="Unassembled WGS sequence"/>
</dbReference>
<sequence>MENSQCLSQSTRWHLTSPFHLGFMARFLLSPALTADGWRLGNITTLDMSDWLHQYAQPEVVPVSAPVNTLYGATDLECPLCRNKRQHREMRENLGSLTVNEGLCLFRRGQECATNPAFYSLSALAQHLETHSSMEADLVLRKIVDYLELFVLQKKLCGLLFLRKPVTSVVGL</sequence>
<dbReference type="RefSeq" id="XP_033420888.1">
    <property type="nucleotide sequence ID" value="XM_033576224.1"/>
</dbReference>
<reference evidence="1 2" key="1">
    <citation type="submission" date="2019-08" db="EMBL/GenBank/DDBJ databases">
        <title>The genome sequence of a newly discovered highly antifungal drug resistant Aspergillus species, Aspergillus tanneri NIH 1004.</title>
        <authorList>
            <person name="Mounaud S."/>
            <person name="Singh I."/>
            <person name="Joardar V."/>
            <person name="Pakala S."/>
            <person name="Pakala S."/>
            <person name="Venepally P."/>
            <person name="Chung J.K."/>
            <person name="Losada L."/>
            <person name="Nierman W.C."/>
        </authorList>
    </citation>
    <scope>NUCLEOTIDE SEQUENCE [LARGE SCALE GENOMIC DNA]</scope>
    <source>
        <strain evidence="1 2">NIH1004</strain>
    </source>
</reference>
<dbReference type="AlphaFoldDB" id="A0A5M9M7F9"/>
<name>A0A5M9M7F9_9EURO</name>